<keyword evidence="1 2" id="KW-0694">RNA-binding</keyword>
<dbReference type="PANTHER" id="PTHR11176">
    <property type="entry name" value="BOULE-RELATED"/>
    <property type="match status" value="1"/>
</dbReference>
<evidence type="ECO:0000256" key="2">
    <source>
        <dbReference type="PROSITE-ProRule" id="PRU00176"/>
    </source>
</evidence>
<feature type="domain" description="RRM" evidence="4">
    <location>
        <begin position="20"/>
        <end position="99"/>
    </location>
</feature>
<dbReference type="AlphaFoldDB" id="A0A0H5R5W6"/>
<feature type="compositionally biased region" description="Basic and acidic residues" evidence="3">
    <location>
        <begin position="195"/>
        <end position="210"/>
    </location>
</feature>
<reference evidence="5" key="1">
    <citation type="submission" date="2015-04" db="EMBL/GenBank/DDBJ databases">
        <title>The genome sequence of the plant pathogenic Rhizarian Plasmodiophora brassicae reveals insights in its biotrophic life cycle and the origin of chitin synthesis.</title>
        <authorList>
            <person name="Schwelm A."/>
            <person name="Fogelqvist J."/>
            <person name="Knaust A."/>
            <person name="Julke S."/>
            <person name="Lilja T."/>
            <person name="Dhandapani V."/>
            <person name="Bonilla-Rosso G."/>
            <person name="Karlsson M."/>
            <person name="Shevchenko A."/>
            <person name="Choi S.R."/>
            <person name="Kim H.G."/>
            <person name="Park J.Y."/>
            <person name="Lim Y.P."/>
            <person name="Ludwig-Muller J."/>
            <person name="Dixelius C."/>
        </authorList>
    </citation>
    <scope>NUCLEOTIDE SEQUENCE</scope>
    <source>
        <tissue evidence="5">Potato root galls</tissue>
    </source>
</reference>
<dbReference type="PROSITE" id="PS50102">
    <property type="entry name" value="RRM"/>
    <property type="match status" value="1"/>
</dbReference>
<feature type="region of interest" description="Disordered" evidence="3">
    <location>
        <begin position="191"/>
        <end position="210"/>
    </location>
</feature>
<evidence type="ECO:0000256" key="3">
    <source>
        <dbReference type="SAM" id="MobiDB-lite"/>
    </source>
</evidence>
<name>A0A0H5R5W6_9EUKA</name>
<evidence type="ECO:0000256" key="1">
    <source>
        <dbReference type="ARBA" id="ARBA00022884"/>
    </source>
</evidence>
<evidence type="ECO:0000313" key="5">
    <source>
        <dbReference type="EMBL" id="CRZ09545.1"/>
    </source>
</evidence>
<sequence>MLSSATQFESPEETIPTDCETVFIGGVNWKANEHDLLQFFNAVIGPAYHCRIITDRDTHRSKGYGFITFADAELARRAKEHEPPLIFMGKVLNCQSAYRRLVSPSPVRSSRSIPPPGRMVPSSVVVRSPPPPVYYPQALCYDMNGFVYVVSGWHPHHSQSNPTSYFGPYPSGGLTAGYRPGKGRHYPRGLPGTYADRDQEPPAKVISHDDGVEGLLIDKLDLHDDHSDARSDYIRKE</sequence>
<evidence type="ECO:0000259" key="4">
    <source>
        <dbReference type="PROSITE" id="PS50102"/>
    </source>
</evidence>
<dbReference type="Gene3D" id="3.30.70.330">
    <property type="match status" value="1"/>
</dbReference>
<organism evidence="5">
    <name type="scientific">Spongospora subterranea</name>
    <dbReference type="NCBI Taxonomy" id="70186"/>
    <lineage>
        <taxon>Eukaryota</taxon>
        <taxon>Sar</taxon>
        <taxon>Rhizaria</taxon>
        <taxon>Endomyxa</taxon>
        <taxon>Phytomyxea</taxon>
        <taxon>Plasmodiophorida</taxon>
        <taxon>Plasmodiophoridae</taxon>
        <taxon>Spongospora</taxon>
    </lineage>
</organism>
<dbReference type="InterPro" id="IPR035979">
    <property type="entry name" value="RBD_domain_sf"/>
</dbReference>
<dbReference type="SUPFAM" id="SSF54928">
    <property type="entry name" value="RNA-binding domain, RBD"/>
    <property type="match status" value="1"/>
</dbReference>
<dbReference type="EMBL" id="HACM01009103">
    <property type="protein sequence ID" value="CRZ09545.1"/>
    <property type="molecule type" value="Transcribed_RNA"/>
</dbReference>
<dbReference type="Pfam" id="PF00076">
    <property type="entry name" value="RRM_1"/>
    <property type="match status" value="1"/>
</dbReference>
<accession>A0A0H5R5W6</accession>
<proteinExistence type="predicted"/>
<dbReference type="SMART" id="SM00360">
    <property type="entry name" value="RRM"/>
    <property type="match status" value="1"/>
</dbReference>
<dbReference type="GO" id="GO:0003723">
    <property type="term" value="F:RNA binding"/>
    <property type="evidence" value="ECO:0007669"/>
    <property type="project" value="UniProtKB-UniRule"/>
</dbReference>
<dbReference type="PANTHER" id="PTHR11176:SF57">
    <property type="entry name" value="PROTEIN BOULE"/>
    <property type="match status" value="1"/>
</dbReference>
<dbReference type="InterPro" id="IPR000504">
    <property type="entry name" value="RRM_dom"/>
</dbReference>
<protein>
    <recommendedName>
        <fullName evidence="4">RRM domain-containing protein</fullName>
    </recommendedName>
</protein>
<dbReference type="InterPro" id="IPR012677">
    <property type="entry name" value="Nucleotide-bd_a/b_plait_sf"/>
</dbReference>